<feature type="region of interest" description="Disordered" evidence="1">
    <location>
        <begin position="1"/>
        <end position="47"/>
    </location>
</feature>
<evidence type="ECO:0000313" key="2">
    <source>
        <dbReference type="EMBL" id="KAJ7022961.1"/>
    </source>
</evidence>
<proteinExistence type="predicted"/>
<feature type="region of interest" description="Disordered" evidence="1">
    <location>
        <begin position="117"/>
        <end position="136"/>
    </location>
</feature>
<dbReference type="Proteomes" id="UP001218188">
    <property type="component" value="Unassembled WGS sequence"/>
</dbReference>
<reference evidence="2" key="1">
    <citation type="submission" date="2023-03" db="EMBL/GenBank/DDBJ databases">
        <title>Massive genome expansion in bonnet fungi (Mycena s.s.) driven by repeated elements and novel gene families across ecological guilds.</title>
        <authorList>
            <consortium name="Lawrence Berkeley National Laboratory"/>
            <person name="Harder C.B."/>
            <person name="Miyauchi S."/>
            <person name="Viragh M."/>
            <person name="Kuo A."/>
            <person name="Thoen E."/>
            <person name="Andreopoulos B."/>
            <person name="Lu D."/>
            <person name="Skrede I."/>
            <person name="Drula E."/>
            <person name="Henrissat B."/>
            <person name="Morin E."/>
            <person name="Kohler A."/>
            <person name="Barry K."/>
            <person name="LaButti K."/>
            <person name="Morin E."/>
            <person name="Salamov A."/>
            <person name="Lipzen A."/>
            <person name="Mereny Z."/>
            <person name="Hegedus B."/>
            <person name="Baldrian P."/>
            <person name="Stursova M."/>
            <person name="Weitz H."/>
            <person name="Taylor A."/>
            <person name="Grigoriev I.V."/>
            <person name="Nagy L.G."/>
            <person name="Martin F."/>
            <person name="Kauserud H."/>
        </authorList>
    </citation>
    <scope>NUCLEOTIDE SEQUENCE</scope>
    <source>
        <strain evidence="2">CBHHK200</strain>
    </source>
</reference>
<organism evidence="2 3">
    <name type="scientific">Mycena alexandri</name>
    <dbReference type="NCBI Taxonomy" id="1745969"/>
    <lineage>
        <taxon>Eukaryota</taxon>
        <taxon>Fungi</taxon>
        <taxon>Dikarya</taxon>
        <taxon>Basidiomycota</taxon>
        <taxon>Agaricomycotina</taxon>
        <taxon>Agaricomycetes</taxon>
        <taxon>Agaricomycetidae</taxon>
        <taxon>Agaricales</taxon>
        <taxon>Marasmiineae</taxon>
        <taxon>Mycenaceae</taxon>
        <taxon>Mycena</taxon>
    </lineage>
</organism>
<keyword evidence="3" id="KW-1185">Reference proteome</keyword>
<evidence type="ECO:0000256" key="1">
    <source>
        <dbReference type="SAM" id="MobiDB-lite"/>
    </source>
</evidence>
<dbReference type="EMBL" id="JARJCM010000199">
    <property type="protein sequence ID" value="KAJ7022961.1"/>
    <property type="molecule type" value="Genomic_DNA"/>
</dbReference>
<sequence length="136" mass="15157">MKHAGAGDRGSPTQGSGGGNAPGFHTPRRKHRMRGMGTGGIGTGQSMKVRQTYKQPVSFIYSLLQVYGPYSSIVKNTQPFQGLVHTQAFCREGGDEESKKSNWEWRWEERKRGKLLQIQPQPRLGPLSTWNKSELG</sequence>
<comment type="caution">
    <text evidence="2">The sequence shown here is derived from an EMBL/GenBank/DDBJ whole genome shotgun (WGS) entry which is preliminary data.</text>
</comment>
<evidence type="ECO:0000313" key="3">
    <source>
        <dbReference type="Proteomes" id="UP001218188"/>
    </source>
</evidence>
<protein>
    <submittedName>
        <fullName evidence="2">Uncharacterized protein</fullName>
    </submittedName>
</protein>
<gene>
    <name evidence="2" type="ORF">C8F04DRAFT_1193999</name>
</gene>
<dbReference type="AlphaFoldDB" id="A0AAD6SA66"/>
<accession>A0AAD6SA66</accession>
<name>A0AAD6SA66_9AGAR</name>